<dbReference type="InParanoid" id="A0A2K1IGV2"/>
<dbReference type="Gene3D" id="1.10.10.60">
    <property type="entry name" value="Homeodomain-like"/>
    <property type="match status" value="1"/>
</dbReference>
<reference evidence="4" key="3">
    <citation type="submission" date="2020-12" db="UniProtKB">
        <authorList>
            <consortium name="EnsemblPlants"/>
        </authorList>
    </citation>
    <scope>IDENTIFICATION</scope>
</reference>
<feature type="domain" description="Myb-like" evidence="2">
    <location>
        <begin position="1"/>
        <end position="61"/>
    </location>
</feature>
<organism evidence="3">
    <name type="scientific">Physcomitrium patens</name>
    <name type="common">Spreading-leaved earth moss</name>
    <name type="synonym">Physcomitrella patens</name>
    <dbReference type="NCBI Taxonomy" id="3218"/>
    <lineage>
        <taxon>Eukaryota</taxon>
        <taxon>Viridiplantae</taxon>
        <taxon>Streptophyta</taxon>
        <taxon>Embryophyta</taxon>
        <taxon>Bryophyta</taxon>
        <taxon>Bryophytina</taxon>
        <taxon>Bryopsida</taxon>
        <taxon>Funariidae</taxon>
        <taxon>Funariales</taxon>
        <taxon>Funariaceae</taxon>
        <taxon>Physcomitrium</taxon>
    </lineage>
</organism>
<evidence type="ECO:0000259" key="2">
    <source>
        <dbReference type="PROSITE" id="PS50090"/>
    </source>
</evidence>
<dbReference type="Gramene" id="Pp3c24_15140V3.1">
    <property type="protein sequence ID" value="Pp3c24_15140V3.1"/>
    <property type="gene ID" value="Pp3c24_15140"/>
</dbReference>
<sequence length="516" mass="58378">MARDWNLQETKGLVKEFISLKAEKPEMLTASERWNRVAETLREKGFNRSHRSCKKRWYRLEQFEVQIFSFNMEDGKNKNYWDLTRAERLKFCDKWPQLPSGDAIDMELFDCLKRFSHVYEKDASKTASNASTTVANVEDKEVIHSEPKLETRRKSASPQPLISTPLPTPAPLSHLMFATVERNRQEEPTDSEKQSTTTWPGQSVSQALSSPEVLDGLKLQDLELRGRRAVEVWKNKTILPCTNKASTFVEINQPSQQKAQTPKRPLIPERPLFGSIKISPPLDVTNTTVLGDNSTRFFKRVNPPQNSFKVDGGLVSQNQSNSTAYVGRQTTGNNLHIQSQNTNVGRQQGGQLPLLHSITSNMPFLQPKEKHKIETKGASSYSNYQTSAEDYNLPVETLQPGSFKNHPAVILCAQPVTFKTGHNYEQQLHGNMDQRPQIRRCVRGRQGREEDDPELASSLLNASIEGLEVQLGAIVKLIQAEHEAELEFKEKMILFSEFMVVSLHTMAQASARSTSS</sequence>
<keyword evidence="5" id="KW-1185">Reference proteome</keyword>
<feature type="region of interest" description="Disordered" evidence="1">
    <location>
        <begin position="182"/>
        <end position="207"/>
    </location>
</feature>
<evidence type="ECO:0000313" key="3">
    <source>
        <dbReference type="EMBL" id="PNR28507.1"/>
    </source>
</evidence>
<dbReference type="EnsemblPlants" id="Pp3c24_15140V3.1">
    <property type="protein sequence ID" value="Pp3c24_15140V3.1"/>
    <property type="gene ID" value="Pp3c24_15140"/>
</dbReference>
<evidence type="ECO:0000313" key="4">
    <source>
        <dbReference type="EnsemblPlants" id="Pp3c24_15140V3.1"/>
    </source>
</evidence>
<accession>A0A2K1IGV2</accession>
<dbReference type="AlphaFoldDB" id="A0A2K1IGV2"/>
<proteinExistence type="predicted"/>
<feature type="compositionally biased region" description="Basic and acidic residues" evidence="1">
    <location>
        <begin position="182"/>
        <end position="193"/>
    </location>
</feature>
<reference evidence="3 5" key="1">
    <citation type="journal article" date="2008" name="Science">
        <title>The Physcomitrella genome reveals evolutionary insights into the conquest of land by plants.</title>
        <authorList>
            <person name="Rensing S."/>
            <person name="Lang D."/>
            <person name="Zimmer A."/>
            <person name="Terry A."/>
            <person name="Salamov A."/>
            <person name="Shapiro H."/>
            <person name="Nishiyama T."/>
            <person name="Perroud P.-F."/>
            <person name="Lindquist E."/>
            <person name="Kamisugi Y."/>
            <person name="Tanahashi T."/>
            <person name="Sakakibara K."/>
            <person name="Fujita T."/>
            <person name="Oishi K."/>
            <person name="Shin-I T."/>
            <person name="Kuroki Y."/>
            <person name="Toyoda A."/>
            <person name="Suzuki Y."/>
            <person name="Hashimoto A."/>
            <person name="Yamaguchi K."/>
            <person name="Sugano A."/>
            <person name="Kohara Y."/>
            <person name="Fujiyama A."/>
            <person name="Anterola A."/>
            <person name="Aoki S."/>
            <person name="Ashton N."/>
            <person name="Barbazuk W.B."/>
            <person name="Barker E."/>
            <person name="Bennetzen J."/>
            <person name="Bezanilla M."/>
            <person name="Blankenship R."/>
            <person name="Cho S.H."/>
            <person name="Dutcher S."/>
            <person name="Estelle M."/>
            <person name="Fawcett J.A."/>
            <person name="Gundlach H."/>
            <person name="Hanada K."/>
            <person name="Heyl A."/>
            <person name="Hicks K.A."/>
            <person name="Hugh J."/>
            <person name="Lohr M."/>
            <person name="Mayer K."/>
            <person name="Melkozernov A."/>
            <person name="Murata T."/>
            <person name="Nelson D."/>
            <person name="Pils B."/>
            <person name="Prigge M."/>
            <person name="Reiss B."/>
            <person name="Renner T."/>
            <person name="Rombauts S."/>
            <person name="Rushton P."/>
            <person name="Sanderfoot A."/>
            <person name="Schween G."/>
            <person name="Shiu S.-H."/>
            <person name="Stueber K."/>
            <person name="Theodoulou F.L."/>
            <person name="Tu H."/>
            <person name="Van de Peer Y."/>
            <person name="Verrier P.J."/>
            <person name="Waters E."/>
            <person name="Wood A."/>
            <person name="Yang L."/>
            <person name="Cove D."/>
            <person name="Cuming A."/>
            <person name="Hasebe M."/>
            <person name="Lucas S."/>
            <person name="Mishler D.B."/>
            <person name="Reski R."/>
            <person name="Grigoriev I."/>
            <person name="Quatrano R.S."/>
            <person name="Boore J.L."/>
        </authorList>
    </citation>
    <scope>NUCLEOTIDE SEQUENCE [LARGE SCALE GENOMIC DNA]</scope>
    <source>
        <strain evidence="4 5">cv. Gransden 2004</strain>
    </source>
</reference>
<dbReference type="InterPro" id="IPR001005">
    <property type="entry name" value="SANT/Myb"/>
</dbReference>
<feature type="compositionally biased region" description="Basic and acidic residues" evidence="1">
    <location>
        <begin position="137"/>
        <end position="153"/>
    </location>
</feature>
<feature type="compositionally biased region" description="Polar residues" evidence="1">
    <location>
        <begin position="126"/>
        <end position="135"/>
    </location>
</feature>
<dbReference type="PANTHER" id="PTHR33492:SF4">
    <property type="entry name" value="OS02G0174300 PROTEIN"/>
    <property type="match status" value="1"/>
</dbReference>
<dbReference type="PANTHER" id="PTHR33492">
    <property type="entry name" value="OSJNBA0043A12.37 PROTEIN-RELATED"/>
    <property type="match status" value="1"/>
</dbReference>
<dbReference type="PROSITE" id="PS50090">
    <property type="entry name" value="MYB_LIKE"/>
    <property type="match status" value="1"/>
</dbReference>
<gene>
    <name evidence="3" type="ORF">PHYPA_029099</name>
</gene>
<dbReference type="Proteomes" id="UP000006727">
    <property type="component" value="Chromosome 24"/>
</dbReference>
<reference evidence="3 5" key="2">
    <citation type="journal article" date="2018" name="Plant J.">
        <title>The Physcomitrella patens chromosome-scale assembly reveals moss genome structure and evolution.</title>
        <authorList>
            <person name="Lang D."/>
            <person name="Ullrich K.K."/>
            <person name="Murat F."/>
            <person name="Fuchs J."/>
            <person name="Jenkins J."/>
            <person name="Haas F.B."/>
            <person name="Piednoel M."/>
            <person name="Gundlach H."/>
            <person name="Van Bel M."/>
            <person name="Meyberg R."/>
            <person name="Vives C."/>
            <person name="Morata J."/>
            <person name="Symeonidi A."/>
            <person name="Hiss M."/>
            <person name="Muchero W."/>
            <person name="Kamisugi Y."/>
            <person name="Saleh O."/>
            <person name="Blanc G."/>
            <person name="Decker E.L."/>
            <person name="van Gessel N."/>
            <person name="Grimwood J."/>
            <person name="Hayes R.D."/>
            <person name="Graham S.W."/>
            <person name="Gunter L.E."/>
            <person name="McDaniel S.F."/>
            <person name="Hoernstein S.N.W."/>
            <person name="Larsson A."/>
            <person name="Li F.W."/>
            <person name="Perroud P.F."/>
            <person name="Phillips J."/>
            <person name="Ranjan P."/>
            <person name="Rokshar D.S."/>
            <person name="Rothfels C.J."/>
            <person name="Schneider L."/>
            <person name="Shu S."/>
            <person name="Stevenson D.W."/>
            <person name="Thummler F."/>
            <person name="Tillich M."/>
            <person name="Villarreal Aguilar J.C."/>
            <person name="Widiez T."/>
            <person name="Wong G.K."/>
            <person name="Wymore A."/>
            <person name="Zhang Y."/>
            <person name="Zimmer A.D."/>
            <person name="Quatrano R.S."/>
            <person name="Mayer K.F.X."/>
            <person name="Goodstein D."/>
            <person name="Casacuberta J.M."/>
            <person name="Vandepoele K."/>
            <person name="Reski R."/>
            <person name="Cuming A.C."/>
            <person name="Tuskan G.A."/>
            <person name="Maumus F."/>
            <person name="Salse J."/>
            <person name="Schmutz J."/>
            <person name="Rensing S.A."/>
        </authorList>
    </citation>
    <scope>NUCLEOTIDE SEQUENCE [LARGE SCALE GENOMIC DNA]</scope>
    <source>
        <strain evidence="4 5">cv. Gransden 2004</strain>
    </source>
</reference>
<dbReference type="EMBL" id="ABEU02000024">
    <property type="protein sequence ID" value="PNR28507.1"/>
    <property type="molecule type" value="Genomic_DNA"/>
</dbReference>
<feature type="region of interest" description="Disordered" evidence="1">
    <location>
        <begin position="126"/>
        <end position="170"/>
    </location>
</feature>
<name>A0A2K1IGV2_PHYPA</name>
<evidence type="ECO:0000256" key="1">
    <source>
        <dbReference type="SAM" id="MobiDB-lite"/>
    </source>
</evidence>
<protein>
    <recommendedName>
        <fullName evidence="2">Myb-like domain-containing protein</fullName>
    </recommendedName>
</protein>
<feature type="compositionally biased region" description="Polar residues" evidence="1">
    <location>
        <begin position="194"/>
        <end position="207"/>
    </location>
</feature>
<evidence type="ECO:0000313" key="5">
    <source>
        <dbReference type="Proteomes" id="UP000006727"/>
    </source>
</evidence>